<accession>A0A1F6VKD2</accession>
<evidence type="ECO:0000256" key="1">
    <source>
        <dbReference type="SAM" id="Phobius"/>
    </source>
</evidence>
<gene>
    <name evidence="3" type="ORF">A2W18_03435</name>
</gene>
<dbReference type="Gene3D" id="2.40.160.10">
    <property type="entry name" value="Porin"/>
    <property type="match status" value="1"/>
</dbReference>
<dbReference type="InterPro" id="IPR033900">
    <property type="entry name" value="Gram_neg_porin_domain"/>
</dbReference>
<name>A0A1F6VKD2_9PROT</name>
<feature type="domain" description="Porin" evidence="2">
    <location>
        <begin position="48"/>
        <end position="363"/>
    </location>
</feature>
<evidence type="ECO:0000259" key="2">
    <source>
        <dbReference type="Pfam" id="PF13609"/>
    </source>
</evidence>
<sequence>MNSQKALITRSRFSESSYGAVTTDPRNPATSAGYGQKKLLTFLIGSILASGSIAAHAIDAKVSGQLSRALMNVDDGRVTETHNVDNDISSTRFRFTGSGEMMPGVNAGINFEAEFQSNPSDLVTQAVPTISPTLDERVMEVYFQGGFGTVSLGQGSGAADGDIEVDLSGTTIAQWSGVHGIGGAISFLNSSTGAAVASITSVINNQDFESRYDRLRYDTPSFGGFRFAASTGVSANQDVKELAVTYSGDLGAGGKVAGAFGFSAQDTATAGFNQEETVGGSVSWLLNNGLNFTYATSENDRTATRKGKFSYLKVGYKTGNHAVSFDLAEEKDRAATGDKADQSGVAYVYTPAKWAEIYAAYKTHGLDRPGTPTDDIKILLVGSRLKF</sequence>
<dbReference type="SUPFAM" id="SSF56935">
    <property type="entry name" value="Porins"/>
    <property type="match status" value="1"/>
</dbReference>
<organism evidence="3 4">
    <name type="scientific">Candidatus Muproteobacteria bacterium RBG_16_60_9</name>
    <dbReference type="NCBI Taxonomy" id="1817755"/>
    <lineage>
        <taxon>Bacteria</taxon>
        <taxon>Pseudomonadati</taxon>
        <taxon>Pseudomonadota</taxon>
        <taxon>Candidatus Muproteobacteria</taxon>
    </lineage>
</organism>
<dbReference type="Pfam" id="PF13609">
    <property type="entry name" value="Porin_4"/>
    <property type="match status" value="1"/>
</dbReference>
<proteinExistence type="predicted"/>
<comment type="caution">
    <text evidence="3">The sequence shown here is derived from an EMBL/GenBank/DDBJ whole genome shotgun (WGS) entry which is preliminary data.</text>
</comment>
<feature type="transmembrane region" description="Helical" evidence="1">
    <location>
        <begin position="39"/>
        <end position="58"/>
    </location>
</feature>
<keyword evidence="1" id="KW-1133">Transmembrane helix</keyword>
<protein>
    <recommendedName>
        <fullName evidence="2">Porin domain-containing protein</fullName>
    </recommendedName>
</protein>
<keyword evidence="1" id="KW-0472">Membrane</keyword>
<dbReference type="GO" id="GO:0016020">
    <property type="term" value="C:membrane"/>
    <property type="evidence" value="ECO:0007669"/>
    <property type="project" value="InterPro"/>
</dbReference>
<dbReference type="EMBL" id="MFSP01000008">
    <property type="protein sequence ID" value="OGI70039.1"/>
    <property type="molecule type" value="Genomic_DNA"/>
</dbReference>
<keyword evidence="1" id="KW-0812">Transmembrane</keyword>
<dbReference type="InterPro" id="IPR023614">
    <property type="entry name" value="Porin_dom_sf"/>
</dbReference>
<evidence type="ECO:0000313" key="4">
    <source>
        <dbReference type="Proteomes" id="UP000179076"/>
    </source>
</evidence>
<reference evidence="3 4" key="1">
    <citation type="journal article" date="2016" name="Nat. Commun.">
        <title>Thousands of microbial genomes shed light on interconnected biogeochemical processes in an aquifer system.</title>
        <authorList>
            <person name="Anantharaman K."/>
            <person name="Brown C.T."/>
            <person name="Hug L.A."/>
            <person name="Sharon I."/>
            <person name="Castelle C.J."/>
            <person name="Probst A.J."/>
            <person name="Thomas B.C."/>
            <person name="Singh A."/>
            <person name="Wilkins M.J."/>
            <person name="Karaoz U."/>
            <person name="Brodie E.L."/>
            <person name="Williams K.H."/>
            <person name="Hubbard S.S."/>
            <person name="Banfield J.F."/>
        </authorList>
    </citation>
    <scope>NUCLEOTIDE SEQUENCE [LARGE SCALE GENOMIC DNA]</scope>
</reference>
<dbReference type="GO" id="GO:0015288">
    <property type="term" value="F:porin activity"/>
    <property type="evidence" value="ECO:0007669"/>
    <property type="project" value="InterPro"/>
</dbReference>
<dbReference type="AlphaFoldDB" id="A0A1F6VKD2"/>
<evidence type="ECO:0000313" key="3">
    <source>
        <dbReference type="EMBL" id="OGI70039.1"/>
    </source>
</evidence>
<dbReference type="Proteomes" id="UP000179076">
    <property type="component" value="Unassembled WGS sequence"/>
</dbReference>